<feature type="binding site" evidence="11">
    <location>
        <position position="168"/>
    </location>
    <ligand>
        <name>GTP</name>
        <dbReference type="ChEBI" id="CHEBI:37565"/>
    </ligand>
</feature>
<organism evidence="13 14">
    <name type="scientific">Methanorbis rubei</name>
    <dbReference type="NCBI Taxonomy" id="3028300"/>
    <lineage>
        <taxon>Archaea</taxon>
        <taxon>Methanobacteriati</taxon>
        <taxon>Methanobacteriota</taxon>
        <taxon>Stenosarchaea group</taxon>
        <taxon>Methanomicrobia</taxon>
        <taxon>Methanomicrobiales</taxon>
        <taxon>Methanocorpusculaceae</taxon>
        <taxon>Methanorbis</taxon>
    </lineage>
</organism>
<evidence type="ECO:0000256" key="10">
    <source>
        <dbReference type="ARBA" id="ARBA00048697"/>
    </source>
</evidence>
<evidence type="ECO:0000256" key="9">
    <source>
        <dbReference type="ARBA" id="ARBA00023239"/>
    </source>
</evidence>
<dbReference type="SUPFAM" id="SSF102114">
    <property type="entry name" value="Radical SAM enzymes"/>
    <property type="match status" value="1"/>
</dbReference>
<dbReference type="PROSITE" id="PS01305">
    <property type="entry name" value="MOAA_NIFB_PQQE"/>
    <property type="match status" value="1"/>
</dbReference>
<dbReference type="InterPro" id="IPR040064">
    <property type="entry name" value="MoaA-like"/>
</dbReference>
<evidence type="ECO:0000256" key="3">
    <source>
        <dbReference type="ARBA" id="ARBA00022723"/>
    </source>
</evidence>
<dbReference type="NCBIfam" id="NF001199">
    <property type="entry name" value="PRK00164.2-1"/>
    <property type="match status" value="1"/>
</dbReference>
<dbReference type="GO" id="GO:0051539">
    <property type="term" value="F:4 iron, 4 sulfur cluster binding"/>
    <property type="evidence" value="ECO:0007669"/>
    <property type="project" value="UniProtKB-UniRule"/>
</dbReference>
<evidence type="ECO:0000256" key="7">
    <source>
        <dbReference type="ARBA" id="ARBA00023134"/>
    </source>
</evidence>
<dbReference type="EMBL" id="JAWDKB010000006">
    <property type="protein sequence ID" value="MDV0444114.1"/>
    <property type="molecule type" value="Genomic_DNA"/>
</dbReference>
<accession>A0AAE4MGR2</accession>
<dbReference type="HAMAP" id="MF_01225_A">
    <property type="entry name" value="MoaA_A"/>
    <property type="match status" value="1"/>
</dbReference>
<keyword evidence="3 11" id="KW-0479">Metal-binding</keyword>
<dbReference type="Gene3D" id="3.20.20.70">
    <property type="entry name" value="Aldolase class I"/>
    <property type="match status" value="1"/>
</dbReference>
<dbReference type="GO" id="GO:0061798">
    <property type="term" value="F:GTP 3',8'-cyclase activity"/>
    <property type="evidence" value="ECO:0007669"/>
    <property type="project" value="UniProtKB-UniRule"/>
</dbReference>
<proteinExistence type="inferred from homology"/>
<evidence type="ECO:0000256" key="1">
    <source>
        <dbReference type="ARBA" id="ARBA00022485"/>
    </source>
</evidence>
<keyword evidence="9 11" id="KW-0456">Lyase</keyword>
<dbReference type="SFLD" id="SFLDG01067">
    <property type="entry name" value="SPASM/twitch_domain_containing"/>
    <property type="match status" value="1"/>
</dbReference>
<comment type="caution">
    <text evidence="11">Lacks conserved residue(s) required for the propagation of feature annotation.</text>
</comment>
<evidence type="ECO:0000256" key="2">
    <source>
        <dbReference type="ARBA" id="ARBA00022691"/>
    </source>
</evidence>
<feature type="binding site" evidence="11">
    <location>
        <position position="287"/>
    </location>
    <ligand>
        <name>[4Fe-4S] cluster</name>
        <dbReference type="ChEBI" id="CHEBI:49883"/>
        <label>2</label>
        <note>4Fe-4S-substrate</note>
    </ligand>
</feature>
<dbReference type="Proteomes" id="UP001283212">
    <property type="component" value="Unassembled WGS sequence"/>
</dbReference>
<evidence type="ECO:0000256" key="6">
    <source>
        <dbReference type="ARBA" id="ARBA00023014"/>
    </source>
</evidence>
<reference evidence="13 14" key="1">
    <citation type="submission" date="2023-06" db="EMBL/GenBank/DDBJ databases">
        <title>Genome sequence of Methancorpusculaceae sp. Cs1.</title>
        <authorList>
            <person name="Protasov E."/>
            <person name="Platt K."/>
            <person name="Poehlein A."/>
            <person name="Daniel R."/>
            <person name="Brune A."/>
        </authorList>
    </citation>
    <scope>NUCLEOTIDE SEQUENCE [LARGE SCALE GENOMIC DNA]</scope>
    <source>
        <strain evidence="13 14">Cs1</strain>
    </source>
</reference>
<dbReference type="SFLD" id="SFLDS00029">
    <property type="entry name" value="Radical_SAM"/>
    <property type="match status" value="1"/>
</dbReference>
<comment type="catalytic activity">
    <reaction evidence="10 11">
        <text>GTP + AH2 + S-adenosyl-L-methionine = (8S)-3',8-cyclo-7,8-dihydroguanosine 5'-triphosphate + 5'-deoxyadenosine + L-methionine + A + H(+)</text>
        <dbReference type="Rhea" id="RHEA:49576"/>
        <dbReference type="ChEBI" id="CHEBI:13193"/>
        <dbReference type="ChEBI" id="CHEBI:15378"/>
        <dbReference type="ChEBI" id="CHEBI:17319"/>
        <dbReference type="ChEBI" id="CHEBI:17499"/>
        <dbReference type="ChEBI" id="CHEBI:37565"/>
        <dbReference type="ChEBI" id="CHEBI:57844"/>
        <dbReference type="ChEBI" id="CHEBI:59789"/>
        <dbReference type="ChEBI" id="CHEBI:131766"/>
        <dbReference type="EC" id="4.1.99.22"/>
    </reaction>
</comment>
<dbReference type="RefSeq" id="WP_338096618.1">
    <property type="nucleotide sequence ID" value="NZ_JAWDKB010000006.1"/>
</dbReference>
<feature type="binding site" evidence="11">
    <location>
        <position position="39"/>
    </location>
    <ligand>
        <name>[4Fe-4S] cluster</name>
        <dbReference type="ChEBI" id="CHEBI:49883"/>
        <label>1</label>
        <note>4Fe-4S-S-AdoMet</note>
    </ligand>
</feature>
<keyword evidence="1 11" id="KW-0004">4Fe-4S</keyword>
<comment type="pathway">
    <text evidence="11">Cofactor biosynthesis; molybdopterin biosynthesis.</text>
</comment>
<feature type="binding site" evidence="11">
    <location>
        <position position="36"/>
    </location>
    <ligand>
        <name>[4Fe-4S] cluster</name>
        <dbReference type="ChEBI" id="CHEBI:49883"/>
        <label>1</label>
        <note>4Fe-4S-S-AdoMet</note>
    </ligand>
</feature>
<dbReference type="InterPro" id="IPR058240">
    <property type="entry name" value="rSAM_sf"/>
</dbReference>
<dbReference type="NCBIfam" id="TIGR02668">
    <property type="entry name" value="moaA_archaeal"/>
    <property type="match status" value="1"/>
</dbReference>
<keyword evidence="5 11" id="KW-0408">Iron</keyword>
<gene>
    <name evidence="13" type="primary">moaA_1</name>
    <name evidence="11" type="synonym">moaA</name>
    <name evidence="13" type="ORF">McpCs1_15100</name>
</gene>
<evidence type="ECO:0000256" key="5">
    <source>
        <dbReference type="ARBA" id="ARBA00023004"/>
    </source>
</evidence>
<dbReference type="PANTHER" id="PTHR22960">
    <property type="entry name" value="MOLYBDOPTERIN COFACTOR SYNTHESIS PROTEIN A"/>
    <property type="match status" value="1"/>
</dbReference>
<evidence type="ECO:0000313" key="13">
    <source>
        <dbReference type="EMBL" id="MDV0444114.1"/>
    </source>
</evidence>
<evidence type="ECO:0000313" key="14">
    <source>
        <dbReference type="Proteomes" id="UP001283212"/>
    </source>
</evidence>
<dbReference type="GO" id="GO:0061799">
    <property type="term" value="F:cyclic pyranopterin monophosphate synthase activity"/>
    <property type="evidence" value="ECO:0007669"/>
    <property type="project" value="TreeGrafter"/>
</dbReference>
<comment type="function">
    <text evidence="11">Catalyzes the cyclization of GTP to (8S)-3',8-cyclo-7,8-dihydroguanosine 5'-triphosphate.</text>
</comment>
<dbReference type="SMART" id="SM00729">
    <property type="entry name" value="Elp3"/>
    <property type="match status" value="1"/>
</dbReference>
<dbReference type="PANTHER" id="PTHR22960:SF0">
    <property type="entry name" value="MOLYBDENUM COFACTOR BIOSYNTHESIS PROTEIN 1"/>
    <property type="match status" value="1"/>
</dbReference>
<feature type="binding site" evidence="11">
    <location>
        <position position="25"/>
    </location>
    <ligand>
        <name>GTP</name>
        <dbReference type="ChEBI" id="CHEBI:37565"/>
    </ligand>
</feature>
<protein>
    <recommendedName>
        <fullName evidence="11">Probable GTP 3',8-cyclase</fullName>
        <ecNumber evidence="11">4.1.99.22</ecNumber>
    </recommendedName>
    <alternativeName>
        <fullName evidence="11">Molybdenum cofactor biosynthesis protein A</fullName>
    </alternativeName>
</protein>
<dbReference type="CDD" id="cd21117">
    <property type="entry name" value="Twitch_MoaA"/>
    <property type="match status" value="1"/>
</dbReference>
<dbReference type="InterPro" id="IPR013485">
    <property type="entry name" value="MoaA_arc"/>
</dbReference>
<feature type="binding site" evidence="11">
    <location>
        <position position="38"/>
    </location>
    <ligand>
        <name>S-adenosyl-L-methionine</name>
        <dbReference type="ChEBI" id="CHEBI:59789"/>
    </ligand>
</feature>
<name>A0AAE4MGR2_9EURY</name>
<feature type="binding site" evidence="11">
    <location>
        <position position="273"/>
    </location>
    <ligand>
        <name>[4Fe-4S] cluster</name>
        <dbReference type="ChEBI" id="CHEBI:49883"/>
        <label>2</label>
        <note>4Fe-4S-substrate</note>
    </ligand>
</feature>
<keyword evidence="14" id="KW-1185">Reference proteome</keyword>
<keyword evidence="7 11" id="KW-0342">GTP-binding</keyword>
<feature type="binding site" evidence="11">
    <location>
        <position position="79"/>
    </location>
    <ligand>
        <name>GTP</name>
        <dbReference type="ChEBI" id="CHEBI:37565"/>
    </ligand>
</feature>
<evidence type="ECO:0000256" key="8">
    <source>
        <dbReference type="ARBA" id="ARBA00023150"/>
    </source>
</evidence>
<dbReference type="InterPro" id="IPR000385">
    <property type="entry name" value="MoaA_NifB_PqqE_Fe-S-bd_CS"/>
</dbReference>
<feature type="binding site" evidence="11">
    <location>
        <position position="83"/>
    </location>
    <ligand>
        <name>S-adenosyl-L-methionine</name>
        <dbReference type="ChEBI" id="CHEBI:59789"/>
    </ligand>
</feature>
<dbReference type="InterPro" id="IPR050105">
    <property type="entry name" value="MoCo_biosynth_MoaA/MoaC"/>
</dbReference>
<dbReference type="EC" id="4.1.99.22" evidence="11"/>
<dbReference type="Pfam" id="PF06463">
    <property type="entry name" value="Mob_synth_C"/>
    <property type="match status" value="1"/>
</dbReference>
<dbReference type="GO" id="GO:1904047">
    <property type="term" value="F:S-adenosyl-L-methionine binding"/>
    <property type="evidence" value="ECO:0007669"/>
    <property type="project" value="UniProtKB-UniRule"/>
</dbReference>
<keyword evidence="6 11" id="KW-0411">Iron-sulfur</keyword>
<keyword evidence="8 11" id="KW-0501">Molybdenum cofactor biosynthesis</keyword>
<comment type="caution">
    <text evidence="13">The sequence shown here is derived from an EMBL/GenBank/DDBJ whole genome shotgun (WGS) entry which is preliminary data.</text>
</comment>
<feature type="binding site" evidence="11">
    <location>
        <position position="270"/>
    </location>
    <ligand>
        <name>[4Fe-4S] cluster</name>
        <dbReference type="ChEBI" id="CHEBI:49883"/>
        <label>2</label>
        <note>4Fe-4S-substrate</note>
    </ligand>
</feature>
<feature type="binding site" evidence="11">
    <location>
        <begin position="275"/>
        <end position="277"/>
    </location>
    <ligand>
        <name>GTP</name>
        <dbReference type="ChEBI" id="CHEBI:37565"/>
    </ligand>
</feature>
<dbReference type="SFLD" id="SFLDG01383">
    <property type="entry name" value="cyclic_pyranopterin_phosphate"/>
    <property type="match status" value="1"/>
</dbReference>
<keyword evidence="4 11" id="KW-0547">Nucleotide-binding</keyword>
<dbReference type="AlphaFoldDB" id="A0AAE4MGR2"/>
<evidence type="ECO:0000259" key="12">
    <source>
        <dbReference type="PROSITE" id="PS51918"/>
    </source>
</evidence>
<dbReference type="InterPro" id="IPR007197">
    <property type="entry name" value="rSAM"/>
</dbReference>
<evidence type="ECO:0000256" key="11">
    <source>
        <dbReference type="HAMAP-Rule" id="MF_01225"/>
    </source>
</evidence>
<evidence type="ECO:0000256" key="4">
    <source>
        <dbReference type="ARBA" id="ARBA00022741"/>
    </source>
</evidence>
<dbReference type="Pfam" id="PF04055">
    <property type="entry name" value="Radical_SAM"/>
    <property type="match status" value="1"/>
</dbReference>
<dbReference type="InterPro" id="IPR006638">
    <property type="entry name" value="Elp3/MiaA/NifB-like_rSAM"/>
</dbReference>
<feature type="binding site" evidence="11">
    <location>
        <position position="32"/>
    </location>
    <ligand>
        <name>[4Fe-4S] cluster</name>
        <dbReference type="ChEBI" id="CHEBI:49883"/>
        <label>1</label>
        <note>4Fe-4S-S-AdoMet</note>
    </ligand>
</feature>
<comment type="similarity">
    <text evidence="11">Belongs to the radical SAM superfamily. MoaA family.</text>
</comment>
<dbReference type="GO" id="GO:0006777">
    <property type="term" value="P:Mo-molybdopterin cofactor biosynthetic process"/>
    <property type="evidence" value="ECO:0007669"/>
    <property type="project" value="UniProtKB-UniRule"/>
</dbReference>
<dbReference type="InterPro" id="IPR010505">
    <property type="entry name" value="MoaA_twitch"/>
</dbReference>
<dbReference type="PROSITE" id="PS51918">
    <property type="entry name" value="RADICAL_SAM"/>
    <property type="match status" value="1"/>
</dbReference>
<feature type="binding site" evidence="11">
    <location>
        <position position="131"/>
    </location>
    <ligand>
        <name>S-adenosyl-L-methionine</name>
        <dbReference type="ChEBI" id="CHEBI:59789"/>
    </ligand>
</feature>
<keyword evidence="2 11" id="KW-0949">S-adenosyl-L-methionine</keyword>
<sequence length="324" mass="36139">MTTENKSLNDEILTDTYGRTISNVRIALTNACNLRCIYCHHEGEEINGCTVDNSRAQMTKEEIAELIGIFTELGVTTLKLTGGEPTLRPDLLDIIRSIPPGVESSMTTNGTLLAKMAKDLKAAGLSRVNVSLDTLHRDRYQKITGRDLLPEVLAGIDTAVEVGLTPVKLNMVILKGINDDEIEDFLSYVRDRKGLILQIIELMDVNGWADHIDHIDEVIRGDAEIVGDLEKSIAEKSTQIITRRMHHRRKYCLDGAEVEVVRPMHNLEFCANCNRLRVTSDGKLKPCLLRSDNEVDVRGLHGDELKAAIAKAVQHRSPYFTQKS</sequence>
<dbReference type="GO" id="GO:0046872">
    <property type="term" value="F:metal ion binding"/>
    <property type="evidence" value="ECO:0007669"/>
    <property type="project" value="UniProtKB-KW"/>
</dbReference>
<dbReference type="SFLD" id="SFLDG01386">
    <property type="entry name" value="main_SPASM_domain-containing"/>
    <property type="match status" value="1"/>
</dbReference>
<dbReference type="GO" id="GO:0005525">
    <property type="term" value="F:GTP binding"/>
    <property type="evidence" value="ECO:0007669"/>
    <property type="project" value="UniProtKB-UniRule"/>
</dbReference>
<dbReference type="CDD" id="cd01335">
    <property type="entry name" value="Radical_SAM"/>
    <property type="match status" value="1"/>
</dbReference>
<feature type="binding site" evidence="11">
    <location>
        <position position="107"/>
    </location>
    <ligand>
        <name>GTP</name>
        <dbReference type="ChEBI" id="CHEBI:37565"/>
    </ligand>
</feature>
<feature type="domain" description="Radical SAM core" evidence="12">
    <location>
        <begin position="16"/>
        <end position="236"/>
    </location>
</feature>
<comment type="cofactor">
    <cofactor evidence="11">
        <name>[4Fe-4S] cluster</name>
        <dbReference type="ChEBI" id="CHEBI:49883"/>
    </cofactor>
    <text evidence="11">Binds 2 [4Fe-4S] clusters. Binds 1 [4Fe-4S] cluster coordinated with 3 cysteines and an exchangeable S-adenosyl-L-methionine and 1 [4Fe-4S] cluster coordinated with 3 cysteines and the GTP-derived substrate.</text>
</comment>
<dbReference type="InterPro" id="IPR013785">
    <property type="entry name" value="Aldolase_TIM"/>
</dbReference>